<feature type="signal peptide" evidence="1">
    <location>
        <begin position="1"/>
        <end position="19"/>
    </location>
</feature>
<evidence type="ECO:0000313" key="4">
    <source>
        <dbReference type="Proteomes" id="UP000318571"/>
    </source>
</evidence>
<evidence type="ECO:0000259" key="2">
    <source>
        <dbReference type="PROSITE" id="PS50280"/>
    </source>
</evidence>
<sequence length="376" mass="43251">MGPKEALIFLTLSVIVISAKRLPKGDLDFETHWVFSSCSLGDTSWQKTFIRSALKSWVTSIQPVRRLKQDSKIIKDARIVGRFHVNDTDYQPLVVGHDDYAWLKYGPEDQGNGWIVGPMKVRESKVTGRGLGFIFPDFHTAIVGDYENDKLFNGHNRNVKAYRCRQGMLELQYEPLKKLSPVFKYEAANETFLTSKPLLMDPYDKRNVYVAPSGIPNAGQGLFAKRTIPAQTLIVTYAGLHVYDEEDLYSEDMTPDEVEDAHKNLMSYDDDYALNIPPDMSSLHQYCSSLGHKVQHKFKNPNADFVFFKHPRFGYVRALGSTRTIQRHEEIFVDYYYSIKGDRCPNWYRTLYHQVFGTKGRPKGNVESDFSRLNFN</sequence>
<dbReference type="GO" id="GO:0003682">
    <property type="term" value="F:chromatin binding"/>
    <property type="evidence" value="ECO:0007669"/>
    <property type="project" value="TreeGrafter"/>
</dbReference>
<dbReference type="Proteomes" id="UP000318571">
    <property type="component" value="Chromosome 10"/>
</dbReference>
<dbReference type="SUPFAM" id="SSF82199">
    <property type="entry name" value="SET domain"/>
    <property type="match status" value="1"/>
</dbReference>
<dbReference type="GO" id="GO:0008757">
    <property type="term" value="F:S-adenosylmethionine-dependent methyltransferase activity"/>
    <property type="evidence" value="ECO:0007669"/>
    <property type="project" value="UniProtKB-ARBA"/>
</dbReference>
<dbReference type="EMBL" id="VCGU01000458">
    <property type="protein sequence ID" value="TRY64272.1"/>
    <property type="molecule type" value="Genomic_DNA"/>
</dbReference>
<dbReference type="Gene3D" id="2.170.270.10">
    <property type="entry name" value="SET domain"/>
    <property type="match status" value="1"/>
</dbReference>
<evidence type="ECO:0000313" key="3">
    <source>
        <dbReference type="EMBL" id="TRY64272.1"/>
    </source>
</evidence>
<dbReference type="PROSITE" id="PS50280">
    <property type="entry name" value="SET"/>
    <property type="match status" value="1"/>
</dbReference>
<dbReference type="GO" id="GO:0008276">
    <property type="term" value="F:protein methyltransferase activity"/>
    <property type="evidence" value="ECO:0007669"/>
    <property type="project" value="UniProtKB-ARBA"/>
</dbReference>
<dbReference type="OMA" id="KITHFRC"/>
<dbReference type="GO" id="GO:0070828">
    <property type="term" value="P:heterochromatin organization"/>
    <property type="evidence" value="ECO:0007669"/>
    <property type="project" value="TreeGrafter"/>
</dbReference>
<feature type="domain" description="SET" evidence="2">
    <location>
        <begin position="206"/>
        <end position="336"/>
    </location>
</feature>
<dbReference type="InterPro" id="IPR046341">
    <property type="entry name" value="SET_dom_sf"/>
</dbReference>
<keyword evidence="1" id="KW-0732">Signal</keyword>
<feature type="chain" id="PRO_5022190942" description="SET domain-containing protein" evidence="1">
    <location>
        <begin position="20"/>
        <end position="376"/>
    </location>
</feature>
<name>A0A553NFN8_TIGCA</name>
<dbReference type="Pfam" id="PF00856">
    <property type="entry name" value="SET"/>
    <property type="match status" value="1"/>
</dbReference>
<comment type="caution">
    <text evidence="3">The sequence shown here is derived from an EMBL/GenBank/DDBJ whole genome shotgun (WGS) entry which is preliminary data.</text>
</comment>
<dbReference type="PANTHER" id="PTHR46820:SF1">
    <property type="entry name" value="HISTONE-LYSINE N-METHYLTRANSFERASE SETD7"/>
    <property type="match status" value="1"/>
</dbReference>
<dbReference type="GO" id="GO:0005694">
    <property type="term" value="C:chromosome"/>
    <property type="evidence" value="ECO:0007669"/>
    <property type="project" value="TreeGrafter"/>
</dbReference>
<keyword evidence="4" id="KW-1185">Reference proteome</keyword>
<dbReference type="InterPro" id="IPR001214">
    <property type="entry name" value="SET_dom"/>
</dbReference>
<accession>A0A553NFN8</accession>
<organism evidence="3 4">
    <name type="scientific">Tigriopus californicus</name>
    <name type="common">Marine copepod</name>
    <dbReference type="NCBI Taxonomy" id="6832"/>
    <lineage>
        <taxon>Eukaryota</taxon>
        <taxon>Metazoa</taxon>
        <taxon>Ecdysozoa</taxon>
        <taxon>Arthropoda</taxon>
        <taxon>Crustacea</taxon>
        <taxon>Multicrustacea</taxon>
        <taxon>Hexanauplia</taxon>
        <taxon>Copepoda</taxon>
        <taxon>Harpacticoida</taxon>
        <taxon>Harpacticidae</taxon>
        <taxon>Tigriopus</taxon>
    </lineage>
</organism>
<gene>
    <name evidence="3" type="ORF">TCAL_02616</name>
</gene>
<proteinExistence type="predicted"/>
<dbReference type="PANTHER" id="PTHR46820">
    <property type="entry name" value="HISTONE-LYSINE N-METHYLTRANSFERASE SETD7"/>
    <property type="match status" value="1"/>
</dbReference>
<dbReference type="GO" id="GO:0005634">
    <property type="term" value="C:nucleus"/>
    <property type="evidence" value="ECO:0007669"/>
    <property type="project" value="TreeGrafter"/>
</dbReference>
<protein>
    <recommendedName>
        <fullName evidence="2">SET domain-containing protein</fullName>
    </recommendedName>
</protein>
<evidence type="ECO:0000256" key="1">
    <source>
        <dbReference type="SAM" id="SignalP"/>
    </source>
</evidence>
<dbReference type="GO" id="GO:0008170">
    <property type="term" value="F:N-methyltransferase activity"/>
    <property type="evidence" value="ECO:0007669"/>
    <property type="project" value="UniProtKB-ARBA"/>
</dbReference>
<dbReference type="STRING" id="6832.A0A553NFN8"/>
<dbReference type="Gene3D" id="2.20.110.10">
    <property type="entry name" value="Histone H3 K4-specific methyltransferase SET7/9 N-terminal domain"/>
    <property type="match status" value="1"/>
</dbReference>
<dbReference type="OrthoDB" id="294378at2759"/>
<reference evidence="3 4" key="1">
    <citation type="journal article" date="2018" name="Nat. Ecol. Evol.">
        <title>Genomic signatures of mitonuclear coevolution across populations of Tigriopus californicus.</title>
        <authorList>
            <person name="Barreto F.S."/>
            <person name="Watson E.T."/>
            <person name="Lima T.G."/>
            <person name="Willett C.S."/>
            <person name="Edmands S."/>
            <person name="Li W."/>
            <person name="Burton R.S."/>
        </authorList>
    </citation>
    <scope>NUCLEOTIDE SEQUENCE [LARGE SCALE GENOMIC DNA]</scope>
    <source>
        <strain evidence="3 4">San Diego</strain>
    </source>
</reference>
<dbReference type="AlphaFoldDB" id="A0A553NFN8"/>